<evidence type="ECO:0000313" key="1">
    <source>
        <dbReference type="EMBL" id="MFB9476892.1"/>
    </source>
</evidence>
<organism evidence="1 2">
    <name type="scientific">Nonomuraea salmonea</name>
    <dbReference type="NCBI Taxonomy" id="46181"/>
    <lineage>
        <taxon>Bacteria</taxon>
        <taxon>Bacillati</taxon>
        <taxon>Actinomycetota</taxon>
        <taxon>Actinomycetes</taxon>
        <taxon>Streptosporangiales</taxon>
        <taxon>Streptosporangiaceae</taxon>
        <taxon>Nonomuraea</taxon>
    </lineage>
</organism>
<keyword evidence="2" id="KW-1185">Reference proteome</keyword>
<dbReference type="Proteomes" id="UP001589568">
    <property type="component" value="Unassembled WGS sequence"/>
</dbReference>
<comment type="caution">
    <text evidence="1">The sequence shown here is derived from an EMBL/GenBank/DDBJ whole genome shotgun (WGS) entry which is preliminary data.</text>
</comment>
<evidence type="ECO:0000313" key="2">
    <source>
        <dbReference type="Proteomes" id="UP001589568"/>
    </source>
</evidence>
<accession>A0ABV5P343</accession>
<sequence length="164" mass="18085">MNQPLIATCSYKAFQREMKVPGHGLMPCVPVRTSVGAGRMWVYSWYKTGPKIEYVEELAPHGIFGNPAYASATMDVKKSAYFARLDTLSGAIEARLDSLTTKHPGHCLVLLCFEDVYSPDPAKNKCHRTWAAEWFRDAAGWEVPELSPAPAAKPAQPAPATLFD</sequence>
<proteinExistence type="predicted"/>
<dbReference type="EMBL" id="JBHMCF010000057">
    <property type="protein sequence ID" value="MFB9476892.1"/>
    <property type="molecule type" value="Genomic_DNA"/>
</dbReference>
<dbReference type="RefSeq" id="WP_379485213.1">
    <property type="nucleotide sequence ID" value="NZ_JBHMCF010000057.1"/>
</dbReference>
<name>A0ABV5P343_9ACTN</name>
<protein>
    <submittedName>
        <fullName evidence="1">Uncharacterized protein</fullName>
    </submittedName>
</protein>
<gene>
    <name evidence="1" type="ORF">ACFFR3_46010</name>
</gene>
<reference evidence="1 2" key="1">
    <citation type="submission" date="2024-09" db="EMBL/GenBank/DDBJ databases">
        <authorList>
            <person name="Sun Q."/>
            <person name="Mori K."/>
        </authorList>
    </citation>
    <scope>NUCLEOTIDE SEQUENCE [LARGE SCALE GENOMIC DNA]</scope>
    <source>
        <strain evidence="1 2">JCM 3324</strain>
    </source>
</reference>